<dbReference type="Pfam" id="PF09546">
    <property type="entry name" value="Spore_III_AE"/>
    <property type="match status" value="1"/>
</dbReference>
<sequence>MKKSILILLILAIFVLKFKVVYCYEGEADLNNLTDKVILEQIKALDISEIEGLIENMSKNEEIKIPNINIKSMIISMLKGNTRYQLNEIIKNIIKLLFKEIVINSRLLAQLIFISILCALLKNLSNSFGGSISGEIAFYGCYLIIMGLAVKSFMVAMHVGQVAIDNMVSFMQALIPVLLTLLVAAGSLTTSAIFKPIIVASIGITSTTMKDVVIPLVLFTAILSIINNFTSKVQISKLSSLIKQGCIALIGLILTVFLGIMSIQGVVTSTSDGIAMRTAKFAVDSFIPIVGGFMSEAVDTVLGCSLLLKNAVGAVGLILLLIIVSYPIFKIVSIMIIYKIAAALVEPISDSKIVNCLNDMSSAVTVLFATVISVTIIFFIGVTAIIGAANITAMIR</sequence>
<keyword evidence="1" id="KW-0812">Transmembrane</keyword>
<reference evidence="2 3" key="1">
    <citation type="submission" date="2016-11" db="EMBL/GenBank/DDBJ databases">
        <authorList>
            <person name="Jaros S."/>
            <person name="Januszkiewicz K."/>
            <person name="Wedrychowicz H."/>
        </authorList>
    </citation>
    <scope>NUCLEOTIDE SEQUENCE [LARGE SCALE GENOMIC DNA]</scope>
    <source>
        <strain evidence="2 3">DSM 14501</strain>
    </source>
</reference>
<feature type="transmembrane region" description="Helical" evidence="1">
    <location>
        <begin position="314"/>
        <end position="341"/>
    </location>
</feature>
<dbReference type="STRING" id="1121266.SAMN02745883_00266"/>
<evidence type="ECO:0000313" key="3">
    <source>
        <dbReference type="Proteomes" id="UP000184082"/>
    </source>
</evidence>
<feature type="transmembrane region" description="Helical" evidence="1">
    <location>
        <begin position="177"/>
        <end position="200"/>
    </location>
</feature>
<dbReference type="NCBIfam" id="TIGR02829">
    <property type="entry name" value="spore_III_AE"/>
    <property type="match status" value="1"/>
</dbReference>
<keyword evidence="1" id="KW-1133">Transmembrane helix</keyword>
<feature type="transmembrane region" description="Helical" evidence="1">
    <location>
        <begin position="212"/>
        <end position="229"/>
    </location>
</feature>
<keyword evidence="1" id="KW-0472">Membrane</keyword>
<accession>A0A1M6LMI0</accession>
<feature type="transmembrane region" description="Helical" evidence="1">
    <location>
        <begin position="362"/>
        <end position="395"/>
    </location>
</feature>
<name>A0A1M6LMI0_9FIRM</name>
<evidence type="ECO:0000313" key="2">
    <source>
        <dbReference type="EMBL" id="SHJ72292.1"/>
    </source>
</evidence>
<organism evidence="2 3">
    <name type="scientific">Caminicella sporogenes DSM 14501</name>
    <dbReference type="NCBI Taxonomy" id="1121266"/>
    <lineage>
        <taxon>Bacteria</taxon>
        <taxon>Bacillati</taxon>
        <taxon>Bacillota</taxon>
        <taxon>Clostridia</taxon>
        <taxon>Peptostreptococcales</taxon>
        <taxon>Caminicellaceae</taxon>
        <taxon>Caminicella</taxon>
    </lineage>
</organism>
<feature type="transmembrane region" description="Helical" evidence="1">
    <location>
        <begin position="241"/>
        <end position="260"/>
    </location>
</feature>
<dbReference type="Proteomes" id="UP000184082">
    <property type="component" value="Unassembled WGS sequence"/>
</dbReference>
<proteinExistence type="predicted"/>
<feature type="transmembrane region" description="Helical" evidence="1">
    <location>
        <begin position="136"/>
        <end position="157"/>
    </location>
</feature>
<dbReference type="InterPro" id="IPR014194">
    <property type="entry name" value="Spore_III_AE"/>
</dbReference>
<protein>
    <submittedName>
        <fullName evidence="2">Stage III sporulation protein AE</fullName>
    </submittedName>
</protein>
<feature type="transmembrane region" description="Helical" evidence="1">
    <location>
        <begin position="281"/>
        <end position="308"/>
    </location>
</feature>
<dbReference type="EMBL" id="FRAJ01000003">
    <property type="protein sequence ID" value="SHJ72292.1"/>
    <property type="molecule type" value="Genomic_DNA"/>
</dbReference>
<dbReference type="AlphaFoldDB" id="A0A1M6LMI0"/>
<feature type="transmembrane region" description="Helical" evidence="1">
    <location>
        <begin position="107"/>
        <end position="124"/>
    </location>
</feature>
<gene>
    <name evidence="2" type="ORF">SAMN02745883_00266</name>
</gene>
<dbReference type="RefSeq" id="WP_072965576.1">
    <property type="nucleotide sequence ID" value="NZ_FRAJ01000003.1"/>
</dbReference>
<keyword evidence="3" id="KW-1185">Reference proteome</keyword>
<evidence type="ECO:0000256" key="1">
    <source>
        <dbReference type="SAM" id="Phobius"/>
    </source>
</evidence>